<evidence type="ECO:0000256" key="2">
    <source>
        <dbReference type="SAM" id="MobiDB-lite"/>
    </source>
</evidence>
<feature type="region of interest" description="Disordered" evidence="2">
    <location>
        <begin position="359"/>
        <end position="422"/>
    </location>
</feature>
<keyword evidence="4" id="KW-1185">Reference proteome</keyword>
<dbReference type="GO" id="GO:0008410">
    <property type="term" value="F:CoA-transferase activity"/>
    <property type="evidence" value="ECO:0007669"/>
    <property type="project" value="TreeGrafter"/>
</dbReference>
<evidence type="ECO:0000313" key="3">
    <source>
        <dbReference type="EMBL" id="NEE00196.1"/>
    </source>
</evidence>
<organism evidence="3 4">
    <name type="scientific">Phytoactinopolyspora halotolerans</name>
    <dbReference type="NCBI Taxonomy" id="1981512"/>
    <lineage>
        <taxon>Bacteria</taxon>
        <taxon>Bacillati</taxon>
        <taxon>Actinomycetota</taxon>
        <taxon>Actinomycetes</taxon>
        <taxon>Jiangellales</taxon>
        <taxon>Jiangellaceae</taxon>
        <taxon>Phytoactinopolyspora</taxon>
    </lineage>
</organism>
<evidence type="ECO:0000256" key="1">
    <source>
        <dbReference type="ARBA" id="ARBA00022679"/>
    </source>
</evidence>
<dbReference type="Gene3D" id="3.30.1540.10">
    <property type="entry name" value="formyl-coa transferase, domain 3"/>
    <property type="match status" value="1"/>
</dbReference>
<protein>
    <submittedName>
        <fullName evidence="3">CoA transferase</fullName>
    </submittedName>
</protein>
<keyword evidence="1 3" id="KW-0808">Transferase</keyword>
<dbReference type="PANTHER" id="PTHR48207">
    <property type="entry name" value="SUCCINATE--HYDROXYMETHYLGLUTARATE COA-TRANSFERASE"/>
    <property type="match status" value="1"/>
</dbReference>
<reference evidence="3 4" key="1">
    <citation type="submission" date="2020-02" db="EMBL/GenBank/DDBJ databases">
        <authorList>
            <person name="Li X.-J."/>
            <person name="Han X.-M."/>
        </authorList>
    </citation>
    <scope>NUCLEOTIDE SEQUENCE [LARGE SCALE GENOMIC DNA]</scope>
    <source>
        <strain evidence="3 4">CCTCC AB 2017055</strain>
    </source>
</reference>
<dbReference type="AlphaFoldDB" id="A0A6L9S4W3"/>
<dbReference type="InterPro" id="IPR050483">
    <property type="entry name" value="CoA-transferase_III_domain"/>
</dbReference>
<dbReference type="Gene3D" id="3.40.50.10540">
    <property type="entry name" value="Crotonobetainyl-coa:carnitine coa-transferase, domain 1"/>
    <property type="match status" value="1"/>
</dbReference>
<sequence>MNHSPQGDEAGLRPLDGLLVADFSRVLAGPLATMTLADLGATVVKVEHPGRGDDTRAWGPPWTATSSSYFESVNRSKYSVALNLADPDQVRLAHELAHRADVVVENFRTGTMERYGLGYADVVQQNPGVVYCSITGFGSGAGAQIPGYDFVVQAVGGLMSITGDPEGEAQKAGVALVDVLTGKDATIGILAALAARRRDGRGRHVEVNLLSSLLGSLVNQISGYLATGESPTRMGNRHPSIAPYEVLRCGEDGRLAVACGNDGQFRRLAAELGLPSLADDERFSTNAARVANRDALVTALEAAMATADAETWEKRLLAAGVSAGRVADVRTAVERADELGLDPTVDVGDGHPRQIAHPIRYSTADPQSEPPVAVRSETTPRPTHPHSMSPPPELDEHGDTIRRWLAADRPEPLPHPSDPARP</sequence>
<name>A0A6L9S4W3_9ACTN</name>
<evidence type="ECO:0000313" key="4">
    <source>
        <dbReference type="Proteomes" id="UP000475214"/>
    </source>
</evidence>
<proteinExistence type="predicted"/>
<dbReference type="EMBL" id="JAAGOA010000005">
    <property type="protein sequence ID" value="NEE00196.1"/>
    <property type="molecule type" value="Genomic_DNA"/>
</dbReference>
<dbReference type="InterPro" id="IPR023606">
    <property type="entry name" value="CoA-Trfase_III_dom_1_sf"/>
</dbReference>
<dbReference type="InterPro" id="IPR044855">
    <property type="entry name" value="CoA-Trfase_III_dom3_sf"/>
</dbReference>
<accession>A0A6L9S4W3</accession>
<dbReference type="Pfam" id="PF02515">
    <property type="entry name" value="CoA_transf_3"/>
    <property type="match status" value="1"/>
</dbReference>
<comment type="caution">
    <text evidence="3">The sequence shown here is derived from an EMBL/GenBank/DDBJ whole genome shotgun (WGS) entry which is preliminary data.</text>
</comment>
<dbReference type="SUPFAM" id="SSF89796">
    <property type="entry name" value="CoA-transferase family III (CaiB/BaiF)"/>
    <property type="match status" value="1"/>
</dbReference>
<dbReference type="RefSeq" id="WP_163735561.1">
    <property type="nucleotide sequence ID" value="NZ_JAAGOA010000005.1"/>
</dbReference>
<dbReference type="InterPro" id="IPR003673">
    <property type="entry name" value="CoA-Trfase_fam_III"/>
</dbReference>
<gene>
    <name evidence="3" type="ORF">G1H10_08430</name>
</gene>
<feature type="compositionally biased region" description="Basic and acidic residues" evidence="2">
    <location>
        <begin position="394"/>
        <end position="422"/>
    </location>
</feature>
<dbReference type="PANTHER" id="PTHR48207:SF3">
    <property type="entry name" value="SUCCINATE--HYDROXYMETHYLGLUTARATE COA-TRANSFERASE"/>
    <property type="match status" value="1"/>
</dbReference>
<dbReference type="Proteomes" id="UP000475214">
    <property type="component" value="Unassembled WGS sequence"/>
</dbReference>